<feature type="region of interest" description="Disordered" evidence="1">
    <location>
        <begin position="377"/>
        <end position="417"/>
    </location>
</feature>
<protein>
    <submittedName>
        <fullName evidence="2">Uncharacterized protein</fullName>
    </submittedName>
</protein>
<organism evidence="2 3">
    <name type="scientific">Klebsormidium nitens</name>
    <name type="common">Green alga</name>
    <name type="synonym">Ulothrix nitens</name>
    <dbReference type="NCBI Taxonomy" id="105231"/>
    <lineage>
        <taxon>Eukaryota</taxon>
        <taxon>Viridiplantae</taxon>
        <taxon>Streptophyta</taxon>
        <taxon>Klebsormidiophyceae</taxon>
        <taxon>Klebsormidiales</taxon>
        <taxon>Klebsormidiaceae</taxon>
        <taxon>Klebsormidium</taxon>
    </lineage>
</organism>
<evidence type="ECO:0000313" key="2">
    <source>
        <dbReference type="EMBL" id="GAQ82730.1"/>
    </source>
</evidence>
<dbReference type="EMBL" id="DF237070">
    <property type="protein sequence ID" value="GAQ82730.1"/>
    <property type="molecule type" value="Genomic_DNA"/>
</dbReference>
<accession>A0A1Y1HVS5</accession>
<evidence type="ECO:0000313" key="3">
    <source>
        <dbReference type="Proteomes" id="UP000054558"/>
    </source>
</evidence>
<sequence length="554" mass="58391">MRAVGQTVAALRSSHVAAVDATSSDGRHVSNLEGKSRCREVRRVPGPEFAQSGFADGRNLNTVGSMEELATLRNELLALRREVTAFLQLKAVAQSLAAPETGRSRVETGDRRKFFRERKKSENQSGQRAAQTDAVTLGVLQQMKESVAALRAEVDNLQRAEVGAVGRQRVDAPFAYLAAGVVGGVRAGVNPGRLSEPAEGFSGGFGSPVALTERDAHPDGGLSKLREQVTSAGTAADVVALQESVAQLTRELLALRSGAAALGFGSGSGSGSAHVRQQLVTSGLIDKASGGQVFATKVGEARTEGEGARSVFREPERNGPVLVPSELLQREIAEARAELAALRSGSKGFPALGTEQKGPESGNDLVIERAEVSKGGRSSVRWADGDLTEGVEPSGNAPGEAAATGNSSWGGDPGHARGIPWGSSLTWTDLATCLEQSDNEPVRGRLVSIKAANVGSGRSGASVQAAQRTRSVDKLLVRNASERPYPSRKPFAYERKLGNPAGRLPLERQSQRLKLPPQTAVKAPLVDRKEKQNKVGYAPKRGWANPASVFEVIS</sequence>
<name>A0A1Y1HVS5_KLENI</name>
<keyword evidence="3" id="KW-1185">Reference proteome</keyword>
<reference evidence="2 3" key="1">
    <citation type="journal article" date="2014" name="Nat. Commun.">
        <title>Klebsormidium flaccidum genome reveals primary factors for plant terrestrial adaptation.</title>
        <authorList>
            <person name="Hori K."/>
            <person name="Maruyama F."/>
            <person name="Fujisawa T."/>
            <person name="Togashi T."/>
            <person name="Yamamoto N."/>
            <person name="Seo M."/>
            <person name="Sato S."/>
            <person name="Yamada T."/>
            <person name="Mori H."/>
            <person name="Tajima N."/>
            <person name="Moriyama T."/>
            <person name="Ikeuchi M."/>
            <person name="Watanabe M."/>
            <person name="Wada H."/>
            <person name="Kobayashi K."/>
            <person name="Saito M."/>
            <person name="Masuda T."/>
            <person name="Sasaki-Sekimoto Y."/>
            <person name="Mashiguchi K."/>
            <person name="Awai K."/>
            <person name="Shimojima M."/>
            <person name="Masuda S."/>
            <person name="Iwai M."/>
            <person name="Nobusawa T."/>
            <person name="Narise T."/>
            <person name="Kondo S."/>
            <person name="Saito H."/>
            <person name="Sato R."/>
            <person name="Murakawa M."/>
            <person name="Ihara Y."/>
            <person name="Oshima-Yamada Y."/>
            <person name="Ohtaka K."/>
            <person name="Satoh M."/>
            <person name="Sonobe K."/>
            <person name="Ishii M."/>
            <person name="Ohtani R."/>
            <person name="Kanamori-Sato M."/>
            <person name="Honoki R."/>
            <person name="Miyazaki D."/>
            <person name="Mochizuki H."/>
            <person name="Umetsu J."/>
            <person name="Higashi K."/>
            <person name="Shibata D."/>
            <person name="Kamiya Y."/>
            <person name="Sato N."/>
            <person name="Nakamura Y."/>
            <person name="Tabata S."/>
            <person name="Ida S."/>
            <person name="Kurokawa K."/>
            <person name="Ohta H."/>
        </authorList>
    </citation>
    <scope>NUCLEOTIDE SEQUENCE [LARGE SCALE GENOMIC DNA]</scope>
    <source>
        <strain evidence="2 3">NIES-2285</strain>
    </source>
</reference>
<evidence type="ECO:0000256" key="1">
    <source>
        <dbReference type="SAM" id="MobiDB-lite"/>
    </source>
</evidence>
<gene>
    <name evidence="2" type="ORF">KFL_001210240</name>
</gene>
<dbReference type="AlphaFoldDB" id="A0A1Y1HVS5"/>
<proteinExistence type="predicted"/>
<feature type="region of interest" description="Disordered" evidence="1">
    <location>
        <begin position="199"/>
        <end position="219"/>
    </location>
</feature>
<dbReference type="Proteomes" id="UP000054558">
    <property type="component" value="Unassembled WGS sequence"/>
</dbReference>